<evidence type="ECO:0000256" key="1">
    <source>
        <dbReference type="ARBA" id="ARBA00023125"/>
    </source>
</evidence>
<gene>
    <name evidence="3" type="ORF">CPZ25_010180</name>
</gene>
<reference evidence="3 4" key="1">
    <citation type="submission" date="2018-05" db="EMBL/GenBank/DDBJ databases">
        <title>Genome comparison of Eubacterium sp.</title>
        <authorList>
            <person name="Feng Y."/>
            <person name="Sanchez-Andrea I."/>
            <person name="Stams A.J.M."/>
            <person name="De Vos W.M."/>
        </authorList>
    </citation>
    <scope>NUCLEOTIDE SEQUENCE [LARGE SCALE GENOMIC DNA]</scope>
    <source>
        <strain evidence="3 4">YI</strain>
    </source>
</reference>
<dbReference type="PANTHER" id="PTHR30204">
    <property type="entry name" value="REDOX-CYCLING DRUG-SENSING TRANSCRIPTIONAL ACTIVATOR SOXR"/>
    <property type="match status" value="1"/>
</dbReference>
<keyword evidence="4" id="KW-1185">Reference proteome</keyword>
<keyword evidence="1 3" id="KW-0238">DNA-binding</keyword>
<dbReference type="PROSITE" id="PS50937">
    <property type="entry name" value="HTH_MERR_2"/>
    <property type="match status" value="1"/>
</dbReference>
<dbReference type="PANTHER" id="PTHR30204:SF85">
    <property type="entry name" value="MULTIDRUG-EFFLUX TRANSPORTER 2 REGULATOR"/>
    <property type="match status" value="1"/>
</dbReference>
<dbReference type="Gene3D" id="3.20.80.10">
    <property type="entry name" value="Regulatory factor, effector binding domain"/>
    <property type="match status" value="1"/>
</dbReference>
<dbReference type="GO" id="GO:0003677">
    <property type="term" value="F:DNA binding"/>
    <property type="evidence" value="ECO:0007669"/>
    <property type="project" value="UniProtKB-KW"/>
</dbReference>
<evidence type="ECO:0000313" key="4">
    <source>
        <dbReference type="Proteomes" id="UP000218387"/>
    </source>
</evidence>
<dbReference type="KEGG" id="emt:CPZ25_010180"/>
<dbReference type="SMART" id="SM00422">
    <property type="entry name" value="HTH_MERR"/>
    <property type="match status" value="1"/>
</dbReference>
<accession>A0A4P9C801</accession>
<dbReference type="CDD" id="cd01107">
    <property type="entry name" value="HTH_BmrR"/>
    <property type="match status" value="1"/>
</dbReference>
<dbReference type="InterPro" id="IPR009061">
    <property type="entry name" value="DNA-bd_dom_put_sf"/>
</dbReference>
<dbReference type="SUPFAM" id="SSF55136">
    <property type="entry name" value="Probable bacterial effector-binding domain"/>
    <property type="match status" value="1"/>
</dbReference>
<proteinExistence type="predicted"/>
<evidence type="ECO:0000259" key="2">
    <source>
        <dbReference type="PROSITE" id="PS50937"/>
    </source>
</evidence>
<dbReference type="InterPro" id="IPR011256">
    <property type="entry name" value="Reg_factor_effector_dom_sf"/>
</dbReference>
<dbReference type="RefSeq" id="WP_058693459.1">
    <property type="nucleotide sequence ID" value="NZ_CABJDW020000001.1"/>
</dbReference>
<feature type="domain" description="HTH merR-type" evidence="2">
    <location>
        <begin position="6"/>
        <end position="76"/>
    </location>
</feature>
<dbReference type="EMBL" id="CP029487">
    <property type="protein sequence ID" value="QCT71678.1"/>
    <property type="molecule type" value="Genomic_DNA"/>
</dbReference>
<sequence>MENKATLTISEFAKLSGVSRKTLIYYDKIGLFCPETVNPESGYRYYSYLQLDVISAIYALKEIGTPLKDIKVYLDKRTPERLVALFEERKAKIDAEIKSLKRISDMMESRIRMTRASSTIDTKRISVEYMPAERIFISPDISNVDDASIWDVIQEFYEYCSLYNISYGYPVGDIVSMESLLQGEWHFPTWYFARLDEPMALPHIGLKPAGYYAVGYIYGNYDSVDELYERINAYIEKNGLVIDGCGYRESILDEIAVQDPEDYLFQVSVKVEKPPEEDKNRDPGSAQAF</sequence>
<protein>
    <submittedName>
        <fullName evidence="3">MerR family DNA-binding transcriptional regulator</fullName>
    </submittedName>
</protein>
<dbReference type="Gene3D" id="1.10.1660.10">
    <property type="match status" value="1"/>
</dbReference>
<organism evidence="3 4">
    <name type="scientific">Eubacterium maltosivorans</name>
    <dbReference type="NCBI Taxonomy" id="2041044"/>
    <lineage>
        <taxon>Bacteria</taxon>
        <taxon>Bacillati</taxon>
        <taxon>Bacillota</taxon>
        <taxon>Clostridia</taxon>
        <taxon>Eubacteriales</taxon>
        <taxon>Eubacteriaceae</taxon>
        <taxon>Eubacterium</taxon>
    </lineage>
</organism>
<name>A0A4P9C801_EUBML</name>
<dbReference type="SUPFAM" id="SSF46955">
    <property type="entry name" value="Putative DNA-binding domain"/>
    <property type="match status" value="1"/>
</dbReference>
<evidence type="ECO:0000313" key="3">
    <source>
        <dbReference type="EMBL" id="QCT71678.1"/>
    </source>
</evidence>
<dbReference type="Proteomes" id="UP000218387">
    <property type="component" value="Chromosome"/>
</dbReference>
<dbReference type="InterPro" id="IPR000551">
    <property type="entry name" value="MerR-type_HTH_dom"/>
</dbReference>
<dbReference type="Pfam" id="PF13411">
    <property type="entry name" value="MerR_1"/>
    <property type="match status" value="1"/>
</dbReference>
<dbReference type="AlphaFoldDB" id="A0A4P9C801"/>
<dbReference type="GO" id="GO:0003700">
    <property type="term" value="F:DNA-binding transcription factor activity"/>
    <property type="evidence" value="ECO:0007669"/>
    <property type="project" value="InterPro"/>
</dbReference>
<dbReference type="InterPro" id="IPR047057">
    <property type="entry name" value="MerR_fam"/>
</dbReference>